<evidence type="ECO:0000313" key="2">
    <source>
        <dbReference type="EMBL" id="EGW35708.1"/>
    </source>
</evidence>
<dbReference type="AlphaFoldDB" id="G3AEC0"/>
<dbReference type="InterPro" id="IPR035474">
    <property type="entry name" value="SIS_Kpsf"/>
</dbReference>
<dbReference type="GO" id="GO:0097367">
    <property type="term" value="F:carbohydrate derivative binding"/>
    <property type="evidence" value="ECO:0007669"/>
    <property type="project" value="InterPro"/>
</dbReference>
<dbReference type="Gene3D" id="3.40.50.10490">
    <property type="entry name" value="Glucose-6-phosphate isomerase like protein, domain 1"/>
    <property type="match status" value="1"/>
</dbReference>
<dbReference type="RefSeq" id="XP_007373120.1">
    <property type="nucleotide sequence ID" value="XM_007373058.1"/>
</dbReference>
<dbReference type="HOGENOM" id="CLU_040681_2_0_1"/>
<dbReference type="PROSITE" id="PS51464">
    <property type="entry name" value="SIS"/>
    <property type="match status" value="1"/>
</dbReference>
<dbReference type="Proteomes" id="UP000000709">
    <property type="component" value="Unassembled WGS sequence"/>
</dbReference>
<dbReference type="EMBL" id="GL996499">
    <property type="protein sequence ID" value="EGW35708.1"/>
    <property type="molecule type" value="Genomic_DNA"/>
</dbReference>
<dbReference type="KEGG" id="spaa:SPAPADRAFT_58908"/>
<evidence type="ECO:0000259" key="1">
    <source>
        <dbReference type="PROSITE" id="PS51464"/>
    </source>
</evidence>
<dbReference type="PANTHER" id="PTHR38418:SF2">
    <property type="entry name" value="SUGAR ISOMERASE, KPSF_GUTQ (AFU_ORTHOLOGUE AFUA_6G08860)"/>
    <property type="match status" value="1"/>
</dbReference>
<dbReference type="CDD" id="cd05014">
    <property type="entry name" value="SIS_Kpsf"/>
    <property type="match status" value="1"/>
</dbReference>
<proteinExistence type="predicted"/>
<dbReference type="SUPFAM" id="SSF53697">
    <property type="entry name" value="SIS domain"/>
    <property type="match status" value="1"/>
</dbReference>
<protein>
    <recommendedName>
        <fullName evidence="1">SIS domain-containing protein</fullName>
    </recommendedName>
</protein>
<dbReference type="GO" id="GO:1901135">
    <property type="term" value="P:carbohydrate derivative metabolic process"/>
    <property type="evidence" value="ECO:0007669"/>
    <property type="project" value="InterPro"/>
</dbReference>
<dbReference type="OMA" id="FKWELIK"/>
<dbReference type="Pfam" id="PF01380">
    <property type="entry name" value="SIS"/>
    <property type="match status" value="1"/>
</dbReference>
<gene>
    <name evidence="2" type="ORF">SPAPADRAFT_58908</name>
</gene>
<dbReference type="PANTHER" id="PTHR38418">
    <property type="entry name" value="SUGAR ISOMERASE, KPSF/GUTQ (AFU_ORTHOLOGUE AFUA_6G08860)"/>
    <property type="match status" value="1"/>
</dbReference>
<name>G3AEC0_SPAPN</name>
<dbReference type="GeneID" id="18872674"/>
<feature type="domain" description="SIS" evidence="1">
    <location>
        <begin position="49"/>
        <end position="206"/>
    </location>
</feature>
<dbReference type="OrthoDB" id="1872003at2759"/>
<dbReference type="eggNOG" id="ENOG502RDRP">
    <property type="taxonomic scope" value="Eukaryota"/>
</dbReference>
<dbReference type="STRING" id="619300.G3AEC0"/>
<keyword evidence="3" id="KW-1185">Reference proteome</keyword>
<organism evidence="3">
    <name type="scientific">Spathaspora passalidarum (strain NRRL Y-27907 / 11-Y1)</name>
    <dbReference type="NCBI Taxonomy" id="619300"/>
    <lineage>
        <taxon>Eukaryota</taxon>
        <taxon>Fungi</taxon>
        <taxon>Dikarya</taxon>
        <taxon>Ascomycota</taxon>
        <taxon>Saccharomycotina</taxon>
        <taxon>Pichiomycetes</taxon>
        <taxon>Debaryomycetaceae</taxon>
        <taxon>Spathaspora</taxon>
    </lineage>
</organism>
<dbReference type="InterPro" id="IPR001347">
    <property type="entry name" value="SIS_dom"/>
</dbReference>
<dbReference type="InterPro" id="IPR046348">
    <property type="entry name" value="SIS_dom_sf"/>
</dbReference>
<accession>G3AEC0</accession>
<sequence length="329" mass="36732">MSFDYLGQRALDSIKNTLRFQNEAITNLYQEYDQDSFASKNFLKSIETMFNCITKSQGKIVVCGIGKSYKIANKLVATLNSLSIQSSLLHPSEALHGDLGMINENKDCMIMITASGNTPELINLLPHISNTVPIILLTCNEQSILANHNQVSSLLLVHLPQHLNEDSIHGLPAPTVSTSLSLILADSTILALSELIEDDLIKRRKLFSKKHPGGNIGSKLNQEFGTEKSSTISLLSLGLSQTSSVSSDDESNIFMTAETKPAVKILTHDEVMNIQELTLLQYITIYKYLTIDQTELTMDCNKIKQLYSAYYETGQDWNKFKWELMRGFS</sequence>
<dbReference type="InParanoid" id="G3AEC0"/>
<reference evidence="2 3" key="1">
    <citation type="journal article" date="2011" name="Proc. Natl. Acad. Sci. U.S.A.">
        <title>Comparative genomics of xylose-fermenting fungi for enhanced biofuel production.</title>
        <authorList>
            <person name="Wohlbach D.J."/>
            <person name="Kuo A."/>
            <person name="Sato T.K."/>
            <person name="Potts K.M."/>
            <person name="Salamov A.A."/>
            <person name="LaButti K.M."/>
            <person name="Sun H."/>
            <person name="Clum A."/>
            <person name="Pangilinan J.L."/>
            <person name="Lindquist E.A."/>
            <person name="Lucas S."/>
            <person name="Lapidus A."/>
            <person name="Jin M."/>
            <person name="Gunawan C."/>
            <person name="Balan V."/>
            <person name="Dale B.E."/>
            <person name="Jeffries T.W."/>
            <person name="Zinkel R."/>
            <person name="Barry K.W."/>
            <person name="Grigoriev I.V."/>
            <person name="Gasch A.P."/>
        </authorList>
    </citation>
    <scope>NUCLEOTIDE SEQUENCE [LARGE SCALE GENOMIC DNA]</scope>
    <source>
        <strain evidence="3">NRRL Y-27907 / 11-Y1</strain>
    </source>
</reference>
<evidence type="ECO:0000313" key="3">
    <source>
        <dbReference type="Proteomes" id="UP000000709"/>
    </source>
</evidence>